<comment type="similarity">
    <text evidence="6">Belongs to the exbB/tolQ family.</text>
</comment>
<dbReference type="Proteomes" id="UP001221217">
    <property type="component" value="Unassembled WGS sequence"/>
</dbReference>
<dbReference type="EMBL" id="JAQQAL010000035">
    <property type="protein sequence ID" value="MDC7227878.1"/>
    <property type="molecule type" value="Genomic_DNA"/>
</dbReference>
<evidence type="ECO:0000256" key="4">
    <source>
        <dbReference type="ARBA" id="ARBA00022989"/>
    </source>
</evidence>
<keyword evidence="5 7" id="KW-0472">Membrane</keyword>
<organism evidence="9 10">
    <name type="scientific">Candidatus Thalassospirochaeta sargassi</name>
    <dbReference type="NCBI Taxonomy" id="3119039"/>
    <lineage>
        <taxon>Bacteria</taxon>
        <taxon>Pseudomonadati</taxon>
        <taxon>Spirochaetota</taxon>
        <taxon>Spirochaetia</taxon>
        <taxon>Spirochaetales</taxon>
        <taxon>Spirochaetaceae</taxon>
        <taxon>Candidatus Thalassospirochaeta</taxon>
    </lineage>
</organism>
<feature type="transmembrane region" description="Helical" evidence="7">
    <location>
        <begin position="111"/>
        <end position="135"/>
    </location>
</feature>
<evidence type="ECO:0000313" key="10">
    <source>
        <dbReference type="Proteomes" id="UP001221217"/>
    </source>
</evidence>
<feature type="domain" description="MotA/TolQ/ExbB proton channel" evidence="8">
    <location>
        <begin position="70"/>
        <end position="148"/>
    </location>
</feature>
<dbReference type="GO" id="GO:0005886">
    <property type="term" value="C:plasma membrane"/>
    <property type="evidence" value="ECO:0007669"/>
    <property type="project" value="UniProtKB-SubCell"/>
</dbReference>
<evidence type="ECO:0000256" key="5">
    <source>
        <dbReference type="ARBA" id="ARBA00023136"/>
    </source>
</evidence>
<reference evidence="9 10" key="1">
    <citation type="submission" date="2022-12" db="EMBL/GenBank/DDBJ databases">
        <title>Metagenome assembled genome from gulf of manar.</title>
        <authorList>
            <person name="Kohli P."/>
            <person name="Pk S."/>
            <person name="Venkata Ramana C."/>
            <person name="Sasikala C."/>
        </authorList>
    </citation>
    <scope>NUCLEOTIDE SEQUENCE [LARGE SCALE GENOMIC DNA]</scope>
    <source>
        <strain evidence="9">JB008</strain>
    </source>
</reference>
<keyword evidence="4 7" id="KW-1133">Transmembrane helix</keyword>
<evidence type="ECO:0000313" key="9">
    <source>
        <dbReference type="EMBL" id="MDC7227878.1"/>
    </source>
</evidence>
<gene>
    <name evidence="9" type="ORF">PQJ61_14020</name>
</gene>
<dbReference type="InterPro" id="IPR002898">
    <property type="entry name" value="MotA_ExbB_proton_chnl"/>
</dbReference>
<comment type="caution">
    <text evidence="9">The sequence shown here is derived from an EMBL/GenBank/DDBJ whole genome shotgun (WGS) entry which is preliminary data.</text>
</comment>
<dbReference type="AlphaFoldDB" id="A0AAJ1IEJ7"/>
<comment type="subcellular location">
    <subcellularLocation>
        <location evidence="1">Cell membrane</location>
        <topology evidence="1">Multi-pass membrane protein</topology>
    </subcellularLocation>
    <subcellularLocation>
        <location evidence="6">Membrane</location>
        <topology evidence="6">Multi-pass membrane protein</topology>
    </subcellularLocation>
</comment>
<evidence type="ECO:0000256" key="2">
    <source>
        <dbReference type="ARBA" id="ARBA00022475"/>
    </source>
</evidence>
<evidence type="ECO:0000256" key="3">
    <source>
        <dbReference type="ARBA" id="ARBA00022692"/>
    </source>
</evidence>
<dbReference type="GO" id="GO:0015031">
    <property type="term" value="P:protein transport"/>
    <property type="evidence" value="ECO:0007669"/>
    <property type="project" value="UniProtKB-KW"/>
</dbReference>
<evidence type="ECO:0000256" key="1">
    <source>
        <dbReference type="ARBA" id="ARBA00004651"/>
    </source>
</evidence>
<dbReference type="Pfam" id="PF01618">
    <property type="entry name" value="MotA_ExbB"/>
    <property type="match status" value="1"/>
</dbReference>
<keyword evidence="3 7" id="KW-0812">Transmembrane</keyword>
<evidence type="ECO:0000256" key="7">
    <source>
        <dbReference type="SAM" id="Phobius"/>
    </source>
</evidence>
<feature type="transmembrane region" description="Helical" evidence="7">
    <location>
        <begin position="5"/>
        <end position="23"/>
    </location>
</feature>
<feature type="transmembrane region" description="Helical" evidence="7">
    <location>
        <begin position="86"/>
        <end position="105"/>
    </location>
</feature>
<dbReference type="PROSITE" id="PS51257">
    <property type="entry name" value="PROKAR_LIPOPROTEIN"/>
    <property type="match status" value="1"/>
</dbReference>
<keyword evidence="6" id="KW-0653">Protein transport</keyword>
<proteinExistence type="inferred from homology"/>
<accession>A0AAJ1IEJ7</accession>
<protein>
    <recommendedName>
        <fullName evidence="8">MotA/TolQ/ExbB proton channel domain-containing protein</fullName>
    </recommendedName>
</protein>
<name>A0AAJ1IEJ7_9SPIO</name>
<keyword evidence="6" id="KW-0813">Transport</keyword>
<evidence type="ECO:0000259" key="8">
    <source>
        <dbReference type="Pfam" id="PF01618"/>
    </source>
</evidence>
<feature type="transmembrane region" description="Helical" evidence="7">
    <location>
        <begin position="29"/>
        <end position="48"/>
    </location>
</feature>
<evidence type="ECO:0000256" key="6">
    <source>
        <dbReference type="RuleBase" id="RU004057"/>
    </source>
</evidence>
<keyword evidence="2" id="KW-1003">Cell membrane</keyword>
<sequence>MKKTYILSVILFTIVCIFGMIMSGCITCFFDIGSLAMVLLSTFIMMLANYSTAEIKNAFTLGFSRDLPEPPALKAGIIFFKAFQKYLILSGAMGFFLGLIAMLALLDAPEIIGRGMALALLSVLYAVFFSAVIAVPFRTGLEKKLAEAENK</sequence>